<dbReference type="InterPro" id="IPR022418">
    <property type="entry name" value="Porphobilinogen_deaminase_C"/>
</dbReference>
<dbReference type="GO" id="GO:0006782">
    <property type="term" value="P:protoporphyrinogen IX biosynthetic process"/>
    <property type="evidence" value="ECO:0007669"/>
    <property type="project" value="UniProtKB-UniRule"/>
</dbReference>
<reference evidence="10 11" key="1">
    <citation type="submission" date="2019-07" db="EMBL/GenBank/DDBJ databases">
        <title>Whole genome shotgun sequence of Actinotalea fermentans NBRC 105374.</title>
        <authorList>
            <person name="Hosoyama A."/>
            <person name="Uohara A."/>
            <person name="Ohji S."/>
            <person name="Ichikawa N."/>
        </authorList>
    </citation>
    <scope>NUCLEOTIDE SEQUENCE [LARGE SCALE GENOMIC DNA]</scope>
    <source>
        <strain evidence="10 11">NBRC 105374</strain>
    </source>
</reference>
<dbReference type="GO" id="GO:0004418">
    <property type="term" value="F:hydroxymethylbilane synthase activity"/>
    <property type="evidence" value="ECO:0007669"/>
    <property type="project" value="UniProtKB-UniRule"/>
</dbReference>
<evidence type="ECO:0000256" key="7">
    <source>
        <dbReference type="SAM" id="MobiDB-lite"/>
    </source>
</evidence>
<proteinExistence type="inferred from homology"/>
<dbReference type="Pfam" id="PF03900">
    <property type="entry name" value="Porphobil_deamC"/>
    <property type="match status" value="1"/>
</dbReference>
<dbReference type="PANTHER" id="PTHR11557:SF0">
    <property type="entry name" value="PORPHOBILINOGEN DEAMINASE"/>
    <property type="match status" value="1"/>
</dbReference>
<dbReference type="GO" id="GO:0005737">
    <property type="term" value="C:cytoplasm"/>
    <property type="evidence" value="ECO:0007669"/>
    <property type="project" value="UniProtKB-UniRule"/>
</dbReference>
<dbReference type="SUPFAM" id="SSF54782">
    <property type="entry name" value="Porphobilinogen deaminase (hydroxymethylbilane synthase), C-terminal domain"/>
    <property type="match status" value="1"/>
</dbReference>
<comment type="similarity">
    <text evidence="2 6">Belongs to the HMBS family.</text>
</comment>
<comment type="cofactor">
    <cofactor evidence="6">
        <name>dipyrromethane</name>
        <dbReference type="ChEBI" id="CHEBI:60342"/>
    </cofactor>
    <text evidence="6">Binds 1 dipyrromethane group covalently.</text>
</comment>
<evidence type="ECO:0000256" key="5">
    <source>
        <dbReference type="ARBA" id="ARBA00048169"/>
    </source>
</evidence>
<gene>
    <name evidence="10" type="primary">hemC1</name>
    <name evidence="6" type="synonym">hemC</name>
    <name evidence="10" type="ORF">AFE02nite_33090</name>
</gene>
<dbReference type="PROSITE" id="PS00533">
    <property type="entry name" value="PORPHOBILINOGEN_DEAM"/>
    <property type="match status" value="1"/>
</dbReference>
<dbReference type="InterPro" id="IPR022417">
    <property type="entry name" value="Porphobilin_deaminase_N"/>
</dbReference>
<sequence length="342" mass="33853">MTGTPPLRLGTRGSALALAQSQMVADAVERALGRPVELVRVRTEGDRLTGSLATLGGTGVFVAALREALADGRCDLAVHSLKDLPTADAPGLLVAAIPERADPRDALCARDGRTLGGLPDGARVGTGSPRRAAQLRALRPDLDVVDIRGNVDTRLARVPGLGSPGGQAAPERHAPPRGDLDAVVLAAAGLARLGRSGVASELLDPTAVMPAPGQGALAVECRAADTALVAGLAALDHLPSRLAVTAERALLAALEAGCAAPVGALGTLRPDGVLVLDAVVCRPDGGARLARTAALPVAGLGHDAVAAAAALGTRLAADLLAAGAADLAPLGPAPTPADGTPA</sequence>
<dbReference type="SUPFAM" id="SSF53850">
    <property type="entry name" value="Periplasmic binding protein-like II"/>
    <property type="match status" value="1"/>
</dbReference>
<evidence type="ECO:0000313" key="10">
    <source>
        <dbReference type="EMBL" id="GEN81575.1"/>
    </source>
</evidence>
<dbReference type="EC" id="2.5.1.61" evidence="6"/>
<feature type="region of interest" description="Disordered" evidence="7">
    <location>
        <begin position="156"/>
        <end position="177"/>
    </location>
</feature>
<dbReference type="PIRSF" id="PIRSF001438">
    <property type="entry name" value="4pyrrol_synth_OHMeBilane_synth"/>
    <property type="match status" value="1"/>
</dbReference>
<keyword evidence="11" id="KW-1185">Reference proteome</keyword>
<dbReference type="PANTHER" id="PTHR11557">
    <property type="entry name" value="PORPHOBILINOGEN DEAMINASE"/>
    <property type="match status" value="1"/>
</dbReference>
<comment type="miscellaneous">
    <text evidence="6">The porphobilinogen subunits are added to the dipyrromethane group.</text>
</comment>
<comment type="caution">
    <text evidence="10">The sequence shown here is derived from an EMBL/GenBank/DDBJ whole genome shotgun (WGS) entry which is preliminary data.</text>
</comment>
<feature type="domain" description="Porphobilinogen deaminase C-terminal" evidence="9">
    <location>
        <begin position="242"/>
        <end position="320"/>
    </location>
</feature>
<accession>A0A511Z2A1</accession>
<keyword evidence="3 6" id="KW-0808">Transferase</keyword>
<feature type="domain" description="Porphobilinogen deaminase N-terminal" evidence="8">
    <location>
        <begin position="7"/>
        <end position="228"/>
    </location>
</feature>
<keyword evidence="4 6" id="KW-0627">Porphyrin biosynthesis</keyword>
<dbReference type="AlphaFoldDB" id="A0A511Z2A1"/>
<dbReference type="OrthoDB" id="9810298at2"/>
<evidence type="ECO:0000256" key="2">
    <source>
        <dbReference type="ARBA" id="ARBA00005638"/>
    </source>
</evidence>
<dbReference type="Gene3D" id="3.30.160.40">
    <property type="entry name" value="Porphobilinogen deaminase, C-terminal domain"/>
    <property type="match status" value="1"/>
</dbReference>
<comment type="catalytic activity">
    <reaction evidence="5 6">
        <text>4 porphobilinogen + H2O = hydroxymethylbilane + 4 NH4(+)</text>
        <dbReference type="Rhea" id="RHEA:13185"/>
        <dbReference type="ChEBI" id="CHEBI:15377"/>
        <dbReference type="ChEBI" id="CHEBI:28938"/>
        <dbReference type="ChEBI" id="CHEBI:57845"/>
        <dbReference type="ChEBI" id="CHEBI:58126"/>
        <dbReference type="EC" id="2.5.1.61"/>
    </reaction>
</comment>
<evidence type="ECO:0000259" key="8">
    <source>
        <dbReference type="Pfam" id="PF01379"/>
    </source>
</evidence>
<evidence type="ECO:0000256" key="1">
    <source>
        <dbReference type="ARBA" id="ARBA00002869"/>
    </source>
</evidence>
<dbReference type="InterPro" id="IPR022419">
    <property type="entry name" value="Porphobilin_deaminase_cofac_BS"/>
</dbReference>
<comment type="subunit">
    <text evidence="6">Monomer.</text>
</comment>
<dbReference type="InterPro" id="IPR000860">
    <property type="entry name" value="HemC"/>
</dbReference>
<dbReference type="EMBL" id="BJYK01000013">
    <property type="protein sequence ID" value="GEN81575.1"/>
    <property type="molecule type" value="Genomic_DNA"/>
</dbReference>
<comment type="function">
    <text evidence="1 6">Tetrapolymerization of the monopyrrole PBG into the hydroxymethylbilane pre-uroporphyrinogen in several discrete steps.</text>
</comment>
<dbReference type="Proteomes" id="UP000321484">
    <property type="component" value="Unassembled WGS sequence"/>
</dbReference>
<dbReference type="RefSeq" id="WP_146820065.1">
    <property type="nucleotide sequence ID" value="NZ_BJYK01000013.1"/>
</dbReference>
<evidence type="ECO:0000313" key="11">
    <source>
        <dbReference type="Proteomes" id="UP000321484"/>
    </source>
</evidence>
<name>A0A511Z2A1_9CELL</name>
<dbReference type="Pfam" id="PF01379">
    <property type="entry name" value="Porphobil_deam"/>
    <property type="match status" value="1"/>
</dbReference>
<evidence type="ECO:0000256" key="3">
    <source>
        <dbReference type="ARBA" id="ARBA00022679"/>
    </source>
</evidence>
<organism evidence="10 11">
    <name type="scientific">Actinotalea fermentans</name>
    <dbReference type="NCBI Taxonomy" id="43671"/>
    <lineage>
        <taxon>Bacteria</taxon>
        <taxon>Bacillati</taxon>
        <taxon>Actinomycetota</taxon>
        <taxon>Actinomycetes</taxon>
        <taxon>Micrococcales</taxon>
        <taxon>Cellulomonadaceae</taxon>
        <taxon>Actinotalea</taxon>
    </lineage>
</organism>
<evidence type="ECO:0000259" key="9">
    <source>
        <dbReference type="Pfam" id="PF03900"/>
    </source>
</evidence>
<protein>
    <recommendedName>
        <fullName evidence="6">Porphobilinogen deaminase</fullName>
        <shortName evidence="6">PBG</shortName>
        <ecNumber evidence="6">2.5.1.61</ecNumber>
    </recommendedName>
    <alternativeName>
        <fullName evidence="6">Hydroxymethylbilane synthase</fullName>
        <shortName evidence="6">HMBS</shortName>
    </alternativeName>
    <alternativeName>
        <fullName evidence="6">Pre-uroporphyrinogen synthase</fullName>
    </alternativeName>
</protein>
<feature type="modified residue" description="S-(dipyrrolylmethanemethyl)cysteine" evidence="6">
    <location>
        <position position="258"/>
    </location>
</feature>
<dbReference type="HAMAP" id="MF_00260">
    <property type="entry name" value="Porphobil_deam"/>
    <property type="match status" value="1"/>
</dbReference>
<evidence type="ECO:0000256" key="6">
    <source>
        <dbReference type="HAMAP-Rule" id="MF_00260"/>
    </source>
</evidence>
<dbReference type="NCBIfam" id="TIGR00212">
    <property type="entry name" value="hemC"/>
    <property type="match status" value="1"/>
</dbReference>
<dbReference type="Gene3D" id="3.40.190.10">
    <property type="entry name" value="Periplasmic binding protein-like II"/>
    <property type="match status" value="2"/>
</dbReference>
<dbReference type="PRINTS" id="PR00151">
    <property type="entry name" value="PORPHBDMNASE"/>
</dbReference>
<dbReference type="InterPro" id="IPR036803">
    <property type="entry name" value="Porphobilinogen_deaminase_C_sf"/>
</dbReference>
<evidence type="ECO:0000256" key="4">
    <source>
        <dbReference type="ARBA" id="ARBA00023244"/>
    </source>
</evidence>